<name>A0A0M0JLK4_9EUKA</name>
<keyword evidence="4 7" id="KW-0808">Transferase</keyword>
<comment type="subcellular location">
    <subcellularLocation>
        <location evidence="1">Cell membrane</location>
    </subcellularLocation>
</comment>
<dbReference type="GO" id="GO:0016757">
    <property type="term" value="F:glycosyltransferase activity"/>
    <property type="evidence" value="ECO:0007669"/>
    <property type="project" value="UniProtKB-KW"/>
</dbReference>
<dbReference type="GO" id="GO:0005886">
    <property type="term" value="C:plasma membrane"/>
    <property type="evidence" value="ECO:0007669"/>
    <property type="project" value="UniProtKB-SubCell"/>
</dbReference>
<proteinExistence type="predicted"/>
<keyword evidence="3" id="KW-0328">Glycosyltransferase</keyword>
<dbReference type="EMBL" id="JWZX01002754">
    <property type="protein sequence ID" value="KOO27153.1"/>
    <property type="molecule type" value="Genomic_DNA"/>
</dbReference>
<evidence type="ECO:0000256" key="1">
    <source>
        <dbReference type="ARBA" id="ARBA00004236"/>
    </source>
</evidence>
<dbReference type="SUPFAM" id="SSF53448">
    <property type="entry name" value="Nucleotide-diphospho-sugar transferases"/>
    <property type="match status" value="1"/>
</dbReference>
<comment type="caution">
    <text evidence="7">The sequence shown here is derived from an EMBL/GenBank/DDBJ whole genome shotgun (WGS) entry which is preliminary data.</text>
</comment>
<dbReference type="Proteomes" id="UP000037460">
    <property type="component" value="Unassembled WGS sequence"/>
</dbReference>
<sequence length="329" mass="35940">MFAAAKAHQVVLDMSGTIVVQARRPVDFILTGFVQSFMLLQVGFFDLLRRFRGWRLKRESLIKGRSSSEPLRTALQTISVVVPAFNEARSIGMCLETLERHASSLKRVQVVVVDAGCKDDTMAIVTAWAAQTKVSVLTTTSSGGRGPAVAAGTRLSVGDAILVLHADTALPANWDGAVLEALADPTVLMTAFSFGCDRAQLSCPESPPAGLALMEWTVNRRSRWYELPFGDQALATTRATLDAIGGYPETCILEEFILVNRLRAMSAAGLGRILTLDATALCSPRRWERSTVWRINAVNQAVMLWHRWGATPAQVFEFYYGMPAPVPVL</sequence>
<keyword evidence="2" id="KW-1003">Cell membrane</keyword>
<dbReference type="PANTHER" id="PTHR43646">
    <property type="entry name" value="GLYCOSYLTRANSFERASE"/>
    <property type="match status" value="1"/>
</dbReference>
<evidence type="ECO:0000313" key="8">
    <source>
        <dbReference type="Proteomes" id="UP000037460"/>
    </source>
</evidence>
<evidence type="ECO:0000259" key="6">
    <source>
        <dbReference type="Pfam" id="PF00535"/>
    </source>
</evidence>
<protein>
    <submittedName>
        <fullName evidence="7">Glycosyl transferase</fullName>
    </submittedName>
</protein>
<feature type="domain" description="Glycosyltransferase 2-like" evidence="6">
    <location>
        <begin position="79"/>
        <end position="200"/>
    </location>
</feature>
<evidence type="ECO:0000256" key="2">
    <source>
        <dbReference type="ARBA" id="ARBA00022475"/>
    </source>
</evidence>
<dbReference type="OrthoDB" id="191769at2759"/>
<gene>
    <name evidence="7" type="ORF">Ctob_014534</name>
</gene>
<dbReference type="PANTHER" id="PTHR43646:SF2">
    <property type="entry name" value="GLYCOSYLTRANSFERASE 2-LIKE DOMAIN-CONTAINING PROTEIN"/>
    <property type="match status" value="1"/>
</dbReference>
<organism evidence="7 8">
    <name type="scientific">Chrysochromulina tobinii</name>
    <dbReference type="NCBI Taxonomy" id="1460289"/>
    <lineage>
        <taxon>Eukaryota</taxon>
        <taxon>Haptista</taxon>
        <taxon>Haptophyta</taxon>
        <taxon>Prymnesiophyceae</taxon>
        <taxon>Prymnesiales</taxon>
        <taxon>Chrysochromulinaceae</taxon>
        <taxon>Chrysochromulina</taxon>
    </lineage>
</organism>
<evidence type="ECO:0000256" key="4">
    <source>
        <dbReference type="ARBA" id="ARBA00022679"/>
    </source>
</evidence>
<evidence type="ECO:0000256" key="5">
    <source>
        <dbReference type="ARBA" id="ARBA00023136"/>
    </source>
</evidence>
<dbReference type="Pfam" id="PF00535">
    <property type="entry name" value="Glycos_transf_2"/>
    <property type="match status" value="1"/>
</dbReference>
<dbReference type="InterPro" id="IPR001173">
    <property type="entry name" value="Glyco_trans_2-like"/>
</dbReference>
<dbReference type="AlphaFoldDB" id="A0A0M0JLK4"/>
<evidence type="ECO:0000313" key="7">
    <source>
        <dbReference type="EMBL" id="KOO27153.1"/>
    </source>
</evidence>
<keyword evidence="8" id="KW-1185">Reference proteome</keyword>
<reference evidence="8" key="1">
    <citation type="journal article" date="2015" name="PLoS Genet.">
        <title>Genome Sequence and Transcriptome Analyses of Chrysochromulina tobin: Metabolic Tools for Enhanced Algal Fitness in the Prominent Order Prymnesiales (Haptophyceae).</title>
        <authorList>
            <person name="Hovde B.T."/>
            <person name="Deodato C.R."/>
            <person name="Hunsperger H.M."/>
            <person name="Ryken S.A."/>
            <person name="Yost W."/>
            <person name="Jha R.K."/>
            <person name="Patterson J."/>
            <person name="Monnat R.J. Jr."/>
            <person name="Barlow S.B."/>
            <person name="Starkenburg S.R."/>
            <person name="Cattolico R.A."/>
        </authorList>
    </citation>
    <scope>NUCLEOTIDE SEQUENCE</scope>
    <source>
        <strain evidence="8">CCMP291</strain>
    </source>
</reference>
<evidence type="ECO:0000256" key="3">
    <source>
        <dbReference type="ARBA" id="ARBA00022676"/>
    </source>
</evidence>
<dbReference type="InterPro" id="IPR029044">
    <property type="entry name" value="Nucleotide-diphossugar_trans"/>
</dbReference>
<accession>A0A0M0JLK4</accession>
<dbReference type="Gene3D" id="3.90.550.10">
    <property type="entry name" value="Spore Coat Polysaccharide Biosynthesis Protein SpsA, Chain A"/>
    <property type="match status" value="1"/>
</dbReference>
<keyword evidence="5" id="KW-0472">Membrane</keyword>